<keyword evidence="3" id="KW-1185">Reference proteome</keyword>
<dbReference type="InterPro" id="IPR003779">
    <property type="entry name" value="CMD-like"/>
</dbReference>
<evidence type="ECO:0000313" key="2">
    <source>
        <dbReference type="EMBL" id="MFC6081104.1"/>
    </source>
</evidence>
<proteinExistence type="predicted"/>
<evidence type="ECO:0000313" key="3">
    <source>
        <dbReference type="Proteomes" id="UP001596137"/>
    </source>
</evidence>
<feature type="domain" description="Carboxymuconolactone decarboxylase-like" evidence="1">
    <location>
        <begin position="21"/>
        <end position="71"/>
    </location>
</feature>
<organism evidence="2 3">
    <name type="scientific">Sphaerisporangium aureirubrum</name>
    <dbReference type="NCBI Taxonomy" id="1544736"/>
    <lineage>
        <taxon>Bacteria</taxon>
        <taxon>Bacillati</taxon>
        <taxon>Actinomycetota</taxon>
        <taxon>Actinomycetes</taxon>
        <taxon>Streptosporangiales</taxon>
        <taxon>Streptosporangiaceae</taxon>
        <taxon>Sphaerisporangium</taxon>
    </lineage>
</organism>
<accession>A0ABW1NEL1</accession>
<dbReference type="Pfam" id="PF02627">
    <property type="entry name" value="CMD"/>
    <property type="match status" value="2"/>
</dbReference>
<dbReference type="EMBL" id="JBHSRF010000007">
    <property type="protein sequence ID" value="MFC6081104.1"/>
    <property type="molecule type" value="Genomic_DNA"/>
</dbReference>
<dbReference type="Gene3D" id="1.20.1290.10">
    <property type="entry name" value="AhpD-like"/>
    <property type="match status" value="1"/>
</dbReference>
<dbReference type="PANTHER" id="PTHR35446">
    <property type="entry name" value="SI:CH211-175M2.5"/>
    <property type="match status" value="1"/>
</dbReference>
<feature type="domain" description="Carboxymuconolactone decarboxylase-like" evidence="1">
    <location>
        <begin position="93"/>
        <end position="151"/>
    </location>
</feature>
<dbReference type="RefSeq" id="WP_380748573.1">
    <property type="nucleotide sequence ID" value="NZ_JBHSRF010000007.1"/>
</dbReference>
<dbReference type="InterPro" id="IPR004675">
    <property type="entry name" value="AhpD_core"/>
</dbReference>
<dbReference type="InterPro" id="IPR010195">
    <property type="entry name" value="Uncharacterised_peroxidase-rel"/>
</dbReference>
<dbReference type="SUPFAM" id="SSF69118">
    <property type="entry name" value="AhpD-like"/>
    <property type="match status" value="1"/>
</dbReference>
<name>A0ABW1NEL1_9ACTN</name>
<gene>
    <name evidence="2" type="ORF">ACFP1K_08015</name>
</gene>
<protein>
    <submittedName>
        <fullName evidence="2">Carboxymuconolactone decarboxylase family protein</fullName>
    </submittedName>
</protein>
<evidence type="ECO:0000259" key="1">
    <source>
        <dbReference type="Pfam" id="PF02627"/>
    </source>
</evidence>
<dbReference type="PANTHER" id="PTHR35446:SF3">
    <property type="entry name" value="CMD DOMAIN-CONTAINING PROTEIN"/>
    <property type="match status" value="1"/>
</dbReference>
<comment type="caution">
    <text evidence="2">The sequence shown here is derived from an EMBL/GenBank/DDBJ whole genome shotgun (WGS) entry which is preliminary data.</text>
</comment>
<dbReference type="NCBIfam" id="TIGR01926">
    <property type="entry name" value="peroxid_rel"/>
    <property type="match status" value="1"/>
</dbReference>
<sequence length="187" mass="19701">MAHITLPTDEPGIVGLMRYRPETAAPLNALAEVLLRSDNTLSRGERELIATYVSSLNDCHFCASSHAAFAAAQLPAGMPLVNAVRLDPDGADVTPKMRALLGIAAAVQQGGLKVTDQEIGAARAAGATDVEIHDTVLIAAAFCMFNRYVDGLGTWAPEDPAAYEQTASRIVSHGYGSSLNDEPESHS</sequence>
<dbReference type="InterPro" id="IPR029032">
    <property type="entry name" value="AhpD-like"/>
</dbReference>
<dbReference type="NCBIfam" id="TIGR00778">
    <property type="entry name" value="ahpD_dom"/>
    <property type="match status" value="1"/>
</dbReference>
<dbReference type="Proteomes" id="UP001596137">
    <property type="component" value="Unassembled WGS sequence"/>
</dbReference>
<reference evidence="3" key="1">
    <citation type="journal article" date="2019" name="Int. J. Syst. Evol. Microbiol.">
        <title>The Global Catalogue of Microorganisms (GCM) 10K type strain sequencing project: providing services to taxonomists for standard genome sequencing and annotation.</title>
        <authorList>
            <consortium name="The Broad Institute Genomics Platform"/>
            <consortium name="The Broad Institute Genome Sequencing Center for Infectious Disease"/>
            <person name="Wu L."/>
            <person name="Ma J."/>
        </authorList>
    </citation>
    <scope>NUCLEOTIDE SEQUENCE [LARGE SCALE GENOMIC DNA]</scope>
    <source>
        <strain evidence="3">JCM 30346</strain>
    </source>
</reference>